<sequence>MVQVDLRGGGVASGAGGGACGGGGGGERAEVLETSQRIAEWFAARAACKPAARSGIRRGPAGTAKRPNAPIGGGPARCDGAAGIGRESGAGSARTLEAALFGGSAYGAAALRARARGRAGDGERARGGAGNESASSDSSANLKRLVSWAKDLGLDWRTVCCGARSAPRLMLESKLGLRGLESLKLTELDHRIRRGVFGVGIERLQAHVGRCCKTLIEHVRHIVYERARQGARRVRAYYIRLRVRDFRITEHYGRPNLIYASERQSVTMVTFVTALLAEIPG</sequence>
<gene>
    <name evidence="2" type="ORF">B0H15DRAFT_803188</name>
</gene>
<protein>
    <submittedName>
        <fullName evidence="2">Uncharacterized protein</fullName>
    </submittedName>
</protein>
<evidence type="ECO:0000313" key="3">
    <source>
        <dbReference type="Proteomes" id="UP001222325"/>
    </source>
</evidence>
<dbReference type="EMBL" id="JARJCN010000044">
    <property type="protein sequence ID" value="KAJ7082752.1"/>
    <property type="molecule type" value="Genomic_DNA"/>
</dbReference>
<feature type="region of interest" description="Disordered" evidence="1">
    <location>
        <begin position="53"/>
        <end position="75"/>
    </location>
</feature>
<dbReference type="Proteomes" id="UP001222325">
    <property type="component" value="Unassembled WGS sequence"/>
</dbReference>
<proteinExistence type="predicted"/>
<reference evidence="2" key="1">
    <citation type="submission" date="2023-03" db="EMBL/GenBank/DDBJ databases">
        <title>Massive genome expansion in bonnet fungi (Mycena s.s.) driven by repeated elements and novel gene families across ecological guilds.</title>
        <authorList>
            <consortium name="Lawrence Berkeley National Laboratory"/>
            <person name="Harder C.B."/>
            <person name="Miyauchi S."/>
            <person name="Viragh M."/>
            <person name="Kuo A."/>
            <person name="Thoen E."/>
            <person name="Andreopoulos B."/>
            <person name="Lu D."/>
            <person name="Skrede I."/>
            <person name="Drula E."/>
            <person name="Henrissat B."/>
            <person name="Morin E."/>
            <person name="Kohler A."/>
            <person name="Barry K."/>
            <person name="LaButti K."/>
            <person name="Morin E."/>
            <person name="Salamov A."/>
            <person name="Lipzen A."/>
            <person name="Mereny Z."/>
            <person name="Hegedus B."/>
            <person name="Baldrian P."/>
            <person name="Stursova M."/>
            <person name="Weitz H."/>
            <person name="Taylor A."/>
            <person name="Grigoriev I.V."/>
            <person name="Nagy L.G."/>
            <person name="Martin F."/>
            <person name="Kauserud H."/>
        </authorList>
    </citation>
    <scope>NUCLEOTIDE SEQUENCE</scope>
    <source>
        <strain evidence="2">CBHHK173m</strain>
    </source>
</reference>
<accession>A0AAD6XN54</accession>
<organism evidence="2 3">
    <name type="scientific">Mycena belliarum</name>
    <dbReference type="NCBI Taxonomy" id="1033014"/>
    <lineage>
        <taxon>Eukaryota</taxon>
        <taxon>Fungi</taxon>
        <taxon>Dikarya</taxon>
        <taxon>Basidiomycota</taxon>
        <taxon>Agaricomycotina</taxon>
        <taxon>Agaricomycetes</taxon>
        <taxon>Agaricomycetidae</taxon>
        <taxon>Agaricales</taxon>
        <taxon>Marasmiineae</taxon>
        <taxon>Mycenaceae</taxon>
        <taxon>Mycena</taxon>
    </lineage>
</organism>
<comment type="caution">
    <text evidence="2">The sequence shown here is derived from an EMBL/GenBank/DDBJ whole genome shotgun (WGS) entry which is preliminary data.</text>
</comment>
<keyword evidence="3" id="KW-1185">Reference proteome</keyword>
<evidence type="ECO:0000313" key="2">
    <source>
        <dbReference type="EMBL" id="KAJ7082752.1"/>
    </source>
</evidence>
<dbReference type="PROSITE" id="PS51257">
    <property type="entry name" value="PROKAR_LIPOPROTEIN"/>
    <property type="match status" value="1"/>
</dbReference>
<evidence type="ECO:0000256" key="1">
    <source>
        <dbReference type="SAM" id="MobiDB-lite"/>
    </source>
</evidence>
<name>A0AAD6XN54_9AGAR</name>
<dbReference type="AlphaFoldDB" id="A0AAD6XN54"/>